<protein>
    <submittedName>
        <fullName evidence="1">Uncharacterized protein</fullName>
    </submittedName>
</protein>
<dbReference type="EMBL" id="CP054139">
    <property type="protein sequence ID" value="QKJ29740.1"/>
    <property type="molecule type" value="Genomic_DNA"/>
</dbReference>
<organism evidence="1 2">
    <name type="scientific">Mucilaginibacter mali</name>
    <dbReference type="NCBI Taxonomy" id="2740462"/>
    <lineage>
        <taxon>Bacteria</taxon>
        <taxon>Pseudomonadati</taxon>
        <taxon>Bacteroidota</taxon>
        <taxon>Sphingobacteriia</taxon>
        <taxon>Sphingobacteriales</taxon>
        <taxon>Sphingobacteriaceae</taxon>
        <taxon>Mucilaginibacter</taxon>
    </lineage>
</organism>
<reference evidence="1 2" key="1">
    <citation type="submission" date="2020-05" db="EMBL/GenBank/DDBJ databases">
        <title>Mucilaginibacter mali sp. nov.</title>
        <authorList>
            <person name="Kim H.S."/>
            <person name="Lee K.C."/>
            <person name="Suh M.K."/>
            <person name="Kim J.-S."/>
            <person name="Han K.-I."/>
            <person name="Eom M.K."/>
            <person name="Shin Y.K."/>
            <person name="Lee J.-S."/>
        </authorList>
    </citation>
    <scope>NUCLEOTIDE SEQUENCE [LARGE SCALE GENOMIC DNA]</scope>
    <source>
        <strain evidence="1 2">G2-14</strain>
    </source>
</reference>
<dbReference type="RefSeq" id="WP_173414432.1">
    <property type="nucleotide sequence ID" value="NZ_CP054139.1"/>
</dbReference>
<keyword evidence="2" id="KW-1185">Reference proteome</keyword>
<dbReference type="AlphaFoldDB" id="A0A7D4UP41"/>
<evidence type="ECO:0000313" key="1">
    <source>
        <dbReference type="EMBL" id="QKJ29740.1"/>
    </source>
</evidence>
<dbReference type="Proteomes" id="UP000505355">
    <property type="component" value="Chromosome"/>
</dbReference>
<evidence type="ECO:0000313" key="2">
    <source>
        <dbReference type="Proteomes" id="UP000505355"/>
    </source>
</evidence>
<name>A0A7D4UP41_9SPHI</name>
<proteinExistence type="predicted"/>
<gene>
    <name evidence="1" type="ORF">HQ865_08200</name>
</gene>
<accession>A0A7D4UP41</accession>
<sequence length="96" mass="11040">MNHVMVCADFPGATEDQAKSIQKWLNQRNWFRLSNPGDKLNNVWYGTFNRQMLEQDCRDMAGRNFLEAAKEHSSSVKVTVLWSSHKPVSKELALIS</sequence>
<dbReference type="KEGG" id="mmab:HQ865_08200"/>